<feature type="transmembrane region" description="Helical" evidence="8">
    <location>
        <begin position="6"/>
        <end position="21"/>
    </location>
</feature>
<gene>
    <name evidence="10" type="ORF">ENX73_05190</name>
</gene>
<feature type="transmembrane region" description="Helical" evidence="8">
    <location>
        <begin position="290"/>
        <end position="308"/>
    </location>
</feature>
<dbReference type="InterPro" id="IPR003918">
    <property type="entry name" value="NADH_UbQ_OxRdtase"/>
</dbReference>
<comment type="subcellular location">
    <subcellularLocation>
        <location evidence="1">Cell membrane</location>
        <topology evidence="1">Multi-pass membrane protein</topology>
    </subcellularLocation>
    <subcellularLocation>
        <location evidence="7">Membrane</location>
        <topology evidence="7">Multi-pass membrane protein</topology>
    </subcellularLocation>
</comment>
<organism evidence="10">
    <name type="scientific">Mesoaciditoga lauensis</name>
    <dbReference type="NCBI Taxonomy" id="1495039"/>
    <lineage>
        <taxon>Bacteria</taxon>
        <taxon>Thermotogati</taxon>
        <taxon>Thermotogota</taxon>
        <taxon>Thermotogae</taxon>
        <taxon>Mesoaciditogales</taxon>
        <taxon>Mesoaciditogaceae</taxon>
        <taxon>Mesoaciditoga</taxon>
    </lineage>
</organism>
<accession>A0A7V3RF61</accession>
<feature type="transmembrane region" description="Helical" evidence="8">
    <location>
        <begin position="498"/>
        <end position="526"/>
    </location>
</feature>
<evidence type="ECO:0000256" key="3">
    <source>
        <dbReference type="ARBA" id="ARBA00022692"/>
    </source>
</evidence>
<feature type="transmembrane region" description="Helical" evidence="8">
    <location>
        <begin position="220"/>
        <end position="239"/>
    </location>
</feature>
<keyword evidence="6 8" id="KW-0472">Membrane</keyword>
<name>A0A7V3RF61_9BACT</name>
<dbReference type="PANTHER" id="PTHR42682">
    <property type="entry name" value="HYDROGENASE-4 COMPONENT F"/>
    <property type="match status" value="1"/>
</dbReference>
<dbReference type="GO" id="GO:0016491">
    <property type="term" value="F:oxidoreductase activity"/>
    <property type="evidence" value="ECO:0007669"/>
    <property type="project" value="UniProtKB-KW"/>
</dbReference>
<evidence type="ECO:0000313" key="10">
    <source>
        <dbReference type="EMBL" id="HGE75500.1"/>
    </source>
</evidence>
<evidence type="ECO:0000256" key="6">
    <source>
        <dbReference type="ARBA" id="ARBA00023136"/>
    </source>
</evidence>
<feature type="transmembrane region" description="Helical" evidence="8">
    <location>
        <begin position="69"/>
        <end position="87"/>
    </location>
</feature>
<keyword evidence="4 8" id="KW-1133">Transmembrane helix</keyword>
<dbReference type="EMBL" id="DTPE01000205">
    <property type="protein sequence ID" value="HGE75500.1"/>
    <property type="molecule type" value="Genomic_DNA"/>
</dbReference>
<evidence type="ECO:0000256" key="1">
    <source>
        <dbReference type="ARBA" id="ARBA00004651"/>
    </source>
</evidence>
<keyword evidence="5" id="KW-0560">Oxidoreductase</keyword>
<dbReference type="InterPro" id="IPR052175">
    <property type="entry name" value="ComplexI-like_HydComp"/>
</dbReference>
<feature type="transmembrane region" description="Helical" evidence="8">
    <location>
        <begin position="612"/>
        <end position="630"/>
    </location>
</feature>
<feature type="transmembrane region" description="Helical" evidence="8">
    <location>
        <begin position="28"/>
        <end position="49"/>
    </location>
</feature>
<feature type="transmembrane region" description="Helical" evidence="8">
    <location>
        <begin position="251"/>
        <end position="269"/>
    </location>
</feature>
<dbReference type="Pfam" id="PF00361">
    <property type="entry name" value="Proton_antipo_M"/>
    <property type="match status" value="1"/>
</dbReference>
<feature type="domain" description="NADH:quinone oxidoreductase/Mrp antiporter transmembrane" evidence="9">
    <location>
        <begin position="117"/>
        <end position="409"/>
    </location>
</feature>
<reference evidence="10" key="1">
    <citation type="journal article" date="2020" name="mSystems">
        <title>Genome- and Community-Level Interaction Insights into Carbon Utilization and Element Cycling Functions of Hydrothermarchaeota in Hydrothermal Sediment.</title>
        <authorList>
            <person name="Zhou Z."/>
            <person name="Liu Y."/>
            <person name="Xu W."/>
            <person name="Pan J."/>
            <person name="Luo Z.H."/>
            <person name="Li M."/>
        </authorList>
    </citation>
    <scope>NUCLEOTIDE SEQUENCE [LARGE SCALE GENOMIC DNA]</scope>
    <source>
        <strain evidence="10">SpSt-966</strain>
    </source>
</reference>
<protein>
    <submittedName>
        <fullName evidence="10">NADH/ubiquinone/plastoquinone (Complex I)</fullName>
    </submittedName>
</protein>
<evidence type="ECO:0000256" key="4">
    <source>
        <dbReference type="ARBA" id="ARBA00022989"/>
    </source>
</evidence>
<feature type="transmembrane region" description="Helical" evidence="8">
    <location>
        <begin position="122"/>
        <end position="138"/>
    </location>
</feature>
<feature type="transmembrane region" description="Helical" evidence="8">
    <location>
        <begin position="362"/>
        <end position="390"/>
    </location>
</feature>
<keyword evidence="10" id="KW-0830">Ubiquinone</keyword>
<dbReference type="PRINTS" id="PR01437">
    <property type="entry name" value="NUOXDRDTASE4"/>
</dbReference>
<proteinExistence type="predicted"/>
<dbReference type="AlphaFoldDB" id="A0A7V3RF61"/>
<evidence type="ECO:0000256" key="2">
    <source>
        <dbReference type="ARBA" id="ARBA00022475"/>
    </source>
</evidence>
<evidence type="ECO:0000256" key="5">
    <source>
        <dbReference type="ARBA" id="ARBA00023002"/>
    </source>
</evidence>
<feature type="transmembrane region" description="Helical" evidence="8">
    <location>
        <begin position="410"/>
        <end position="435"/>
    </location>
</feature>
<dbReference type="GO" id="GO:0008137">
    <property type="term" value="F:NADH dehydrogenase (ubiquinone) activity"/>
    <property type="evidence" value="ECO:0007669"/>
    <property type="project" value="InterPro"/>
</dbReference>
<feature type="transmembrane region" description="Helical" evidence="8">
    <location>
        <begin position="314"/>
        <end position="335"/>
    </location>
</feature>
<evidence type="ECO:0000259" key="9">
    <source>
        <dbReference type="Pfam" id="PF00361"/>
    </source>
</evidence>
<evidence type="ECO:0000256" key="7">
    <source>
        <dbReference type="RuleBase" id="RU000320"/>
    </source>
</evidence>
<evidence type="ECO:0000256" key="8">
    <source>
        <dbReference type="SAM" id="Phobius"/>
    </source>
</evidence>
<dbReference type="GO" id="GO:0005886">
    <property type="term" value="C:plasma membrane"/>
    <property type="evidence" value="ECO:0007669"/>
    <property type="project" value="UniProtKB-SubCell"/>
</dbReference>
<feature type="transmembrane region" description="Helical" evidence="8">
    <location>
        <begin position="99"/>
        <end position="116"/>
    </location>
</feature>
<feature type="transmembrane region" description="Helical" evidence="8">
    <location>
        <begin position="182"/>
        <end position="208"/>
    </location>
</feature>
<dbReference type="InterPro" id="IPR001750">
    <property type="entry name" value="ND/Mrp_TM"/>
</dbReference>
<dbReference type="GO" id="GO:0042773">
    <property type="term" value="P:ATP synthesis coupled electron transport"/>
    <property type="evidence" value="ECO:0007669"/>
    <property type="project" value="InterPro"/>
</dbReference>
<keyword evidence="2" id="KW-1003">Cell membrane</keyword>
<feature type="transmembrane region" description="Helical" evidence="8">
    <location>
        <begin position="456"/>
        <end position="478"/>
    </location>
</feature>
<feature type="transmembrane region" description="Helical" evidence="8">
    <location>
        <begin position="150"/>
        <end position="170"/>
    </location>
</feature>
<keyword evidence="3 7" id="KW-0812">Transmembrane</keyword>
<comment type="caution">
    <text evidence="10">The sequence shown here is derived from an EMBL/GenBank/DDBJ whole genome shotgun (WGS) entry which is preliminary data.</text>
</comment>
<sequence>MDMIFAYIALLLYTLGIVFSFKRENSYILSAIGSVFATIAGIVGTFYPFELGRIGLLPHVYMSMGVTHTSGIFMTVAAIAWIAISIYSIDYGKFYSKDMGVWLNLSILGMMIILMAKDGLTFITGWEIMTVSSYLLILKHKGSFKEAFEFLAFGELSTVGLIIAFASLFLKNGNFSFTQNSGTVLFLIASTFAFIVKMGIFPFHTWLIGAHAKAPSNVSALLSAPLTLMGVYGIFMALSLMPDLHLYNFEWWGLLAVAFGAMSAFWGALQAVATKQLKALPAYSTIENNGMILAAIGISLIAAGDPSLTILSEFAITTALLLVISHTFSKSLLFLSVGHAKEALDEDNIDDLRGAWSSVGRIPALGILLSGLSFSAFPPLIGFVGEWALLESFFQSYKFQSLAARLVTTFSGIFIALAIGMAAFSMIKLAGYTALGYDHGKKAKKMRSIFMRISESFLMVLVLGFGIFAPFVVRYFGYSQFTSGLFGVPSPFLMISSIPIFGVVSPTFFAIVASVLFLFPLAFYLARRHGVRRVNSWNGGLPLEKNEYFSAPAYSAILEIVLKKIYITREKHLNGEAHIEVVDIVNVFYDALKKSVLKVESVLSSTLMNGNINAYVAYIFAIFVVIFLIAG</sequence>
<dbReference type="PANTHER" id="PTHR42682:SF3">
    <property type="entry name" value="FORMATE HYDROGENLYASE SUBUNIT 3-RELATED"/>
    <property type="match status" value="1"/>
</dbReference>